<dbReference type="PANTHER" id="PTHR31343">
    <property type="entry name" value="T15D22.8"/>
    <property type="match status" value="1"/>
</dbReference>
<organism evidence="2 3">
    <name type="scientific">Oldenlandia corymbosa var. corymbosa</name>
    <dbReference type="NCBI Taxonomy" id="529605"/>
    <lineage>
        <taxon>Eukaryota</taxon>
        <taxon>Viridiplantae</taxon>
        <taxon>Streptophyta</taxon>
        <taxon>Embryophyta</taxon>
        <taxon>Tracheophyta</taxon>
        <taxon>Spermatophyta</taxon>
        <taxon>Magnoliopsida</taxon>
        <taxon>eudicotyledons</taxon>
        <taxon>Gunneridae</taxon>
        <taxon>Pentapetalae</taxon>
        <taxon>asterids</taxon>
        <taxon>lamiids</taxon>
        <taxon>Gentianales</taxon>
        <taxon>Rubiaceae</taxon>
        <taxon>Rubioideae</taxon>
        <taxon>Spermacoceae</taxon>
        <taxon>Hedyotis-Oldenlandia complex</taxon>
        <taxon>Oldenlandia</taxon>
    </lineage>
</organism>
<feature type="region of interest" description="Disordered" evidence="1">
    <location>
        <begin position="1"/>
        <end position="71"/>
    </location>
</feature>
<dbReference type="Pfam" id="PF05623">
    <property type="entry name" value="DUF789"/>
    <property type="match status" value="2"/>
</dbReference>
<dbReference type="PANTHER" id="PTHR31343:SF8">
    <property type="entry name" value="OS07G0246600 PROTEIN"/>
    <property type="match status" value="1"/>
</dbReference>
<dbReference type="Proteomes" id="UP001161247">
    <property type="component" value="Chromosome 9"/>
</dbReference>
<evidence type="ECO:0000313" key="2">
    <source>
        <dbReference type="EMBL" id="CAI9119002.1"/>
    </source>
</evidence>
<feature type="compositionally biased region" description="Polar residues" evidence="1">
    <location>
        <begin position="56"/>
        <end position="65"/>
    </location>
</feature>
<protein>
    <submittedName>
        <fullName evidence="2">OLC1v1020649C1</fullName>
    </submittedName>
</protein>
<feature type="region of interest" description="Disordered" evidence="1">
    <location>
        <begin position="165"/>
        <end position="187"/>
    </location>
</feature>
<proteinExistence type="predicted"/>
<name>A0AAV1EGW4_OLDCO</name>
<keyword evidence="3" id="KW-1185">Reference proteome</keyword>
<dbReference type="EMBL" id="OX459126">
    <property type="protein sequence ID" value="CAI9119002.1"/>
    <property type="molecule type" value="Genomic_DNA"/>
</dbReference>
<reference evidence="2" key="1">
    <citation type="submission" date="2023-03" db="EMBL/GenBank/DDBJ databases">
        <authorList>
            <person name="Julca I."/>
        </authorList>
    </citation>
    <scope>NUCLEOTIDE SEQUENCE</scope>
</reference>
<gene>
    <name evidence="2" type="ORF">OLC1_LOCUS24757</name>
</gene>
<accession>A0AAV1EGW4</accession>
<feature type="compositionally biased region" description="Polar residues" evidence="1">
    <location>
        <begin position="27"/>
        <end position="43"/>
    </location>
</feature>
<dbReference type="InterPro" id="IPR008507">
    <property type="entry name" value="DUF789"/>
</dbReference>
<evidence type="ECO:0000256" key="1">
    <source>
        <dbReference type="SAM" id="MobiDB-lite"/>
    </source>
</evidence>
<evidence type="ECO:0000313" key="3">
    <source>
        <dbReference type="Proteomes" id="UP001161247"/>
    </source>
</evidence>
<dbReference type="AlphaFoldDB" id="A0AAV1EGW4"/>
<feature type="compositionally biased region" description="Basic and acidic residues" evidence="1">
    <location>
        <begin position="1"/>
        <end position="16"/>
    </location>
</feature>
<sequence length="379" mass="42968">MGEFGRRNGRGGEDRFYSPPAMRRQQKAAQQNHGQLRLEQQSQMEKRVGSEDGAATPSSSSSNNMVDGLVPEQDNLTNLDRFIEHTTPRVPAQIMSKSCMRDHRKFDGEFHPYFVLGDLWDSFKEWSAYGAGVPLVLTGNESVVQYYVPYLSGIQLYIDPSKPPIGRRRPFEESDDSSGESSSDRCDEFGVDEGFDDNIIETLRLQDHSGSSTFSKNYPLRDFWSGDIEIQKPPGLLVFEYFAQDPPYGRQPLAGQDTGGSHTTESRCVFFDVPFSIDTIDKAKVNCLYSTVGKKKDFPHLHGSTSRVKIEDVGMHLRLALPVFGLSAYKFRISFWNFCGNQESQKANSLNQAAEDWLRQLQVIHPDFRFFQSHSVYLL</sequence>